<dbReference type="EMBL" id="NESP01000001">
    <property type="protein sequence ID" value="PUE58298.1"/>
    <property type="molecule type" value="Genomic_DNA"/>
</dbReference>
<dbReference type="RefSeq" id="WP_108401453.1">
    <property type="nucleotide sequence ID" value="NZ_NESP01000001.1"/>
</dbReference>
<keyword evidence="15 24" id="KW-1133">Transmembrane helix</keyword>
<keyword evidence="8 24" id="KW-0808">Transferase</keyword>
<evidence type="ECO:0000256" key="16">
    <source>
        <dbReference type="ARBA" id="ARBA00023098"/>
    </source>
</evidence>
<keyword evidence="26" id="KW-1185">Reference proteome</keyword>
<dbReference type="InterPro" id="IPR000829">
    <property type="entry name" value="DAGK"/>
</dbReference>
<keyword evidence="16 24" id="KW-0443">Lipid metabolism</keyword>
<evidence type="ECO:0000256" key="18">
    <source>
        <dbReference type="ARBA" id="ARBA00023209"/>
    </source>
</evidence>
<evidence type="ECO:0000256" key="15">
    <source>
        <dbReference type="ARBA" id="ARBA00022989"/>
    </source>
</evidence>
<feature type="binding site" evidence="22">
    <location>
        <position position="35"/>
    </location>
    <ligand>
        <name>ATP</name>
        <dbReference type="ChEBI" id="CHEBI:30616"/>
    </ligand>
</feature>
<feature type="transmembrane region" description="Helical" evidence="24">
    <location>
        <begin position="42"/>
        <end position="59"/>
    </location>
</feature>
<comment type="similarity">
    <text evidence="2 24">Belongs to the bacterial diacylglycerol kinase family.</text>
</comment>
<keyword evidence="19 24" id="KW-1208">Phospholipid metabolism</keyword>
<feature type="binding site" evidence="22">
    <location>
        <position position="83"/>
    </location>
    <ligand>
        <name>ATP</name>
        <dbReference type="ChEBI" id="CHEBI:30616"/>
    </ligand>
</feature>
<evidence type="ECO:0000256" key="14">
    <source>
        <dbReference type="ARBA" id="ARBA00022842"/>
    </source>
</evidence>
<feature type="binding site" evidence="23">
    <location>
        <position position="35"/>
    </location>
    <ligand>
        <name>a divalent metal cation</name>
        <dbReference type="ChEBI" id="CHEBI:60240"/>
    </ligand>
</feature>
<proteinExistence type="inferred from homology"/>
<sequence length="131" mass="14770">MNQIHENLQKQRRGLNRVIHAFGYSIQGLQAAMHEPAFKQEAYLAFVLIPLSFFLGSNWVEISVLSGSVIFVLTVELLNTGLESAIDRVGPQWHDLSKRCKDLGSAAVLLSILLCMSIWLTALFLKFSQYF</sequence>
<dbReference type="PANTHER" id="PTHR34299">
    <property type="entry name" value="DIACYLGLYCEROL KINASE"/>
    <property type="match status" value="1"/>
</dbReference>
<dbReference type="InterPro" id="IPR033718">
    <property type="entry name" value="DAGK_prok"/>
</dbReference>
<keyword evidence="17 24" id="KW-0472">Membrane</keyword>
<dbReference type="GO" id="GO:0005886">
    <property type="term" value="C:plasma membrane"/>
    <property type="evidence" value="ECO:0007669"/>
    <property type="project" value="UniProtKB-SubCell"/>
</dbReference>
<dbReference type="GO" id="GO:0046872">
    <property type="term" value="F:metal ion binding"/>
    <property type="evidence" value="ECO:0007669"/>
    <property type="project" value="UniProtKB-KW"/>
</dbReference>
<comment type="caution">
    <text evidence="25">The sequence shown here is derived from an EMBL/GenBank/DDBJ whole genome shotgun (WGS) entry which is preliminary data.</text>
</comment>
<accession>A0A315ENC6</accession>
<evidence type="ECO:0000313" key="26">
    <source>
        <dbReference type="Proteomes" id="UP000251341"/>
    </source>
</evidence>
<feature type="binding site" evidence="23">
    <location>
        <position position="83"/>
    </location>
    <ligand>
        <name>a divalent metal cation</name>
        <dbReference type="ChEBI" id="CHEBI:60240"/>
    </ligand>
</feature>
<keyword evidence="14 23" id="KW-0460">Magnesium</keyword>
<protein>
    <recommendedName>
        <fullName evidence="4 24">Diacylglycerol kinase</fullName>
        <ecNumber evidence="3 24">2.7.1.107</ecNumber>
    </recommendedName>
</protein>
<feature type="transmembrane region" description="Helical" evidence="24">
    <location>
        <begin position="103"/>
        <end position="125"/>
    </location>
</feature>
<evidence type="ECO:0000256" key="8">
    <source>
        <dbReference type="ARBA" id="ARBA00022679"/>
    </source>
</evidence>
<dbReference type="Gene3D" id="1.10.287.3610">
    <property type="match status" value="1"/>
</dbReference>
<comment type="cofactor">
    <cofactor evidence="23">
        <name>Mg(2+)</name>
        <dbReference type="ChEBI" id="CHEBI:18420"/>
    </cofactor>
    <text evidence="23">Mn(2+), Zn(2+), Cd(2+) and Co(2+) support activity to lesser extents.</text>
</comment>
<keyword evidence="5" id="KW-1003">Cell membrane</keyword>
<evidence type="ECO:0000256" key="12">
    <source>
        <dbReference type="ARBA" id="ARBA00022777"/>
    </source>
</evidence>
<gene>
    <name evidence="25" type="ORF">B9Z44_00975</name>
</gene>
<evidence type="ECO:0000256" key="10">
    <source>
        <dbReference type="ARBA" id="ARBA00022723"/>
    </source>
</evidence>
<feature type="binding site" evidence="21">
    <location>
        <position position="105"/>
    </location>
    <ligand>
        <name>substrate</name>
    </ligand>
</feature>
<evidence type="ECO:0000256" key="6">
    <source>
        <dbReference type="ARBA" id="ARBA00022516"/>
    </source>
</evidence>
<reference evidence="25 26" key="1">
    <citation type="submission" date="2017-04" db="EMBL/GenBank/DDBJ databases">
        <title>Unexpected and diverse lifestyles within the genus Limnohabitans.</title>
        <authorList>
            <person name="Kasalicky V."/>
            <person name="Mehrshad M."/>
            <person name="Andrei S.-A."/>
            <person name="Salcher M."/>
            <person name="Kratochvilova H."/>
            <person name="Simek K."/>
            <person name="Ghai R."/>
        </authorList>
    </citation>
    <scope>NUCLEOTIDE SEQUENCE [LARGE SCALE GENOMIC DNA]</scope>
    <source>
        <strain evidence="25 26">MWH-C5</strain>
    </source>
</reference>
<dbReference type="InterPro" id="IPR036945">
    <property type="entry name" value="DAGK_sf"/>
</dbReference>
<comment type="catalytic activity">
    <reaction evidence="24">
        <text>a 1,2-diacyl-sn-glycerol + ATP = a 1,2-diacyl-sn-glycero-3-phosphate + ADP + H(+)</text>
        <dbReference type="Rhea" id="RHEA:10272"/>
        <dbReference type="ChEBI" id="CHEBI:15378"/>
        <dbReference type="ChEBI" id="CHEBI:17815"/>
        <dbReference type="ChEBI" id="CHEBI:30616"/>
        <dbReference type="ChEBI" id="CHEBI:58608"/>
        <dbReference type="ChEBI" id="CHEBI:456216"/>
        <dbReference type="EC" id="2.7.1.107"/>
    </reaction>
</comment>
<name>A0A315ENC6_9BURK</name>
<evidence type="ECO:0000256" key="4">
    <source>
        <dbReference type="ARBA" id="ARBA00017575"/>
    </source>
</evidence>
<feature type="binding site" evidence="22">
    <location>
        <position position="24"/>
    </location>
    <ligand>
        <name>ATP</name>
        <dbReference type="ChEBI" id="CHEBI:30616"/>
    </ligand>
</feature>
<dbReference type="GO" id="GO:0005524">
    <property type="term" value="F:ATP binding"/>
    <property type="evidence" value="ECO:0007669"/>
    <property type="project" value="UniProtKB-KW"/>
</dbReference>
<evidence type="ECO:0000256" key="23">
    <source>
        <dbReference type="PIRSR" id="PIRSR600829-4"/>
    </source>
</evidence>
<feature type="active site" description="Proton acceptor" evidence="20">
    <location>
        <position position="76"/>
    </location>
</feature>
<feature type="binding site" evidence="22">
    <location>
        <position position="17"/>
    </location>
    <ligand>
        <name>ATP</name>
        <dbReference type="ChEBI" id="CHEBI:30616"/>
    </ligand>
</feature>
<dbReference type="GO" id="GO:0006654">
    <property type="term" value="P:phosphatidic acid biosynthetic process"/>
    <property type="evidence" value="ECO:0007669"/>
    <property type="project" value="InterPro"/>
</dbReference>
<evidence type="ECO:0000256" key="19">
    <source>
        <dbReference type="ARBA" id="ARBA00023264"/>
    </source>
</evidence>
<keyword evidence="11 22" id="KW-0547">Nucleotide-binding</keyword>
<feature type="binding site" evidence="21">
    <location>
        <position position="17"/>
    </location>
    <ligand>
        <name>substrate</name>
    </ligand>
</feature>
<keyword evidence="10 23" id="KW-0479">Metal-binding</keyword>
<comment type="caution">
    <text evidence="24">Lacks conserved residue(s) required for the propagation of feature annotation.</text>
</comment>
<dbReference type="CDD" id="cd14264">
    <property type="entry name" value="DAGK_IM"/>
    <property type="match status" value="1"/>
</dbReference>
<comment type="function">
    <text evidence="24">Catalyzes the ATP-dependent phosphorylation of sn-l,2-diacylglycerol (DAG) to phosphatidic acid. Involved in the recycling of diacylglycerol produced as a by-product during membrane-derived oligosaccharide (MDO) biosynthesis.</text>
</comment>
<dbReference type="EC" id="2.7.1.107" evidence="3 24"/>
<evidence type="ECO:0000256" key="11">
    <source>
        <dbReference type="ARBA" id="ARBA00022741"/>
    </source>
</evidence>
<feature type="binding site" evidence="21">
    <location>
        <begin position="37"/>
        <end position="41"/>
    </location>
    <ligand>
        <name>substrate</name>
    </ligand>
</feature>
<evidence type="ECO:0000256" key="3">
    <source>
        <dbReference type="ARBA" id="ARBA00012133"/>
    </source>
</evidence>
<dbReference type="GO" id="GO:0004143">
    <property type="term" value="F:ATP-dependent diacylglycerol kinase activity"/>
    <property type="evidence" value="ECO:0007669"/>
    <property type="project" value="UniProtKB-EC"/>
</dbReference>
<keyword evidence="9 24" id="KW-0812">Transmembrane</keyword>
<evidence type="ECO:0000313" key="25">
    <source>
        <dbReference type="EMBL" id="PUE58298.1"/>
    </source>
</evidence>
<evidence type="ECO:0000256" key="13">
    <source>
        <dbReference type="ARBA" id="ARBA00022840"/>
    </source>
</evidence>
<evidence type="ECO:0000256" key="2">
    <source>
        <dbReference type="ARBA" id="ARBA00005967"/>
    </source>
</evidence>
<dbReference type="AlphaFoldDB" id="A0A315ENC6"/>
<comment type="subcellular location">
    <subcellularLocation>
        <location evidence="1 24">Cell inner membrane</location>
        <topology evidence="1 24">Multi-pass membrane protein</topology>
    </subcellularLocation>
</comment>
<evidence type="ECO:0000256" key="7">
    <source>
        <dbReference type="ARBA" id="ARBA00022519"/>
    </source>
</evidence>
<evidence type="ECO:0000256" key="22">
    <source>
        <dbReference type="PIRSR" id="PIRSR600829-3"/>
    </source>
</evidence>
<evidence type="ECO:0000256" key="5">
    <source>
        <dbReference type="ARBA" id="ARBA00022475"/>
    </source>
</evidence>
<feature type="binding site" evidence="21">
    <location>
        <position position="76"/>
    </location>
    <ligand>
        <name>substrate</name>
    </ligand>
</feature>
<evidence type="ECO:0000256" key="20">
    <source>
        <dbReference type="PIRSR" id="PIRSR600829-1"/>
    </source>
</evidence>
<keyword evidence="6" id="KW-0444">Lipid biosynthesis</keyword>
<evidence type="ECO:0000256" key="1">
    <source>
        <dbReference type="ARBA" id="ARBA00004429"/>
    </source>
</evidence>
<evidence type="ECO:0000256" key="17">
    <source>
        <dbReference type="ARBA" id="ARBA00023136"/>
    </source>
</evidence>
<organism evidence="25 26">
    <name type="scientific">Limnohabitans curvus</name>
    <dbReference type="NCBI Taxonomy" id="323423"/>
    <lineage>
        <taxon>Bacteria</taxon>
        <taxon>Pseudomonadati</taxon>
        <taxon>Pseudomonadota</taxon>
        <taxon>Betaproteobacteria</taxon>
        <taxon>Burkholderiales</taxon>
        <taxon>Comamonadaceae</taxon>
        <taxon>Limnohabitans</taxon>
    </lineage>
</organism>
<dbReference type="Proteomes" id="UP000251341">
    <property type="component" value="Unassembled WGS sequence"/>
</dbReference>
<keyword evidence="12 24" id="KW-0418">Kinase</keyword>
<evidence type="ECO:0000256" key="21">
    <source>
        <dbReference type="PIRSR" id="PIRSR600829-2"/>
    </source>
</evidence>
<feature type="binding site" evidence="22">
    <location>
        <begin position="101"/>
        <end position="102"/>
    </location>
    <ligand>
        <name>ATP</name>
        <dbReference type="ChEBI" id="CHEBI:30616"/>
    </ligand>
</feature>
<evidence type="ECO:0000256" key="9">
    <source>
        <dbReference type="ARBA" id="ARBA00022692"/>
    </source>
</evidence>
<dbReference type="Pfam" id="PF01219">
    <property type="entry name" value="DAGK_prokar"/>
    <property type="match status" value="1"/>
</dbReference>
<dbReference type="PANTHER" id="PTHR34299:SF1">
    <property type="entry name" value="DIACYLGLYCEROL KINASE"/>
    <property type="match status" value="1"/>
</dbReference>
<keyword evidence="7 24" id="KW-0997">Cell inner membrane</keyword>
<keyword evidence="18" id="KW-0594">Phospholipid biosynthesis</keyword>
<evidence type="ECO:0000256" key="24">
    <source>
        <dbReference type="RuleBase" id="RU363065"/>
    </source>
</evidence>
<keyword evidence="13 22" id="KW-0067">ATP-binding</keyword>